<organism evidence="1 2">
    <name type="scientific">Aestuariibaculum sediminum</name>
    <dbReference type="NCBI Taxonomy" id="2770637"/>
    <lineage>
        <taxon>Bacteria</taxon>
        <taxon>Pseudomonadati</taxon>
        <taxon>Bacteroidota</taxon>
        <taxon>Flavobacteriia</taxon>
        <taxon>Flavobacteriales</taxon>
        <taxon>Flavobacteriaceae</taxon>
    </lineage>
</organism>
<dbReference type="Proteomes" id="UP000600588">
    <property type="component" value="Unassembled WGS sequence"/>
</dbReference>
<name>A0A8J6Q7D9_9FLAO</name>
<dbReference type="RefSeq" id="WP_188229442.1">
    <property type="nucleotide sequence ID" value="NZ_JACVXB010000002.1"/>
</dbReference>
<protein>
    <submittedName>
        <fullName evidence="1">Uncharacterized protein</fullName>
    </submittedName>
</protein>
<evidence type="ECO:0000313" key="1">
    <source>
        <dbReference type="EMBL" id="MBD0831650.1"/>
    </source>
</evidence>
<gene>
    <name evidence="1" type="ORF">ICJ83_05840</name>
</gene>
<dbReference type="EMBL" id="JACVXB010000002">
    <property type="protein sequence ID" value="MBD0831650.1"/>
    <property type="molecule type" value="Genomic_DNA"/>
</dbReference>
<dbReference type="AlphaFoldDB" id="A0A8J6Q7D9"/>
<sequence>MKVYIPFNSNDFNSVFTTLSISPVSYYPNRKYSFKRASATFLNENENFLIGYEKPIFHNREIDKDYGFPILLETSIDNNNFEIIKDKTGVNYIIIDKTIFLFNDFKLIFRREQELNETLAKSLKSIETKYAKIAKENSVVIKEDCFVMDLPNPNLPSKNKELNSNTFLNERIINRIFGVILGSSIAFSNKTSKEWQEISLLLKSLNNNLSLFLNKIGEENDFEKKKSLDIIDEIYSLYESTETLDEAIMLESTITSDVLNSFKKFEIFKTSVYELLIEGILSKSKIDLPILLKIEKLKRAIDSKYSSKYPSNYIKKVTDVFNDIKFTIGKQITLSRKINKLNLDDLIIPEFKNDVLTIKTPEFLNSTDKEYLTSTLLYFIKADNIENIEYFFINRKELLIDIARHFKTSIKGFDKSADRTYLLELLKSFDSLRSGFKISSTNNEVLKSIAILFTSGRDFLKFVENNEKEEILNPIIYYSLWGSIYGAAILPKTTTELITDDRNNLKTLITAFESTLNTYVPSKELSSEGAETFLKSDKTEENIASEPSDVYSKPISVLASKILEILKEKKKVKLADIKSISKKFKTNSDVENLITNEIGETVRVTKEGRTMYAILKEKNELFK</sequence>
<reference evidence="1 2" key="1">
    <citation type="submission" date="2020-09" db="EMBL/GenBank/DDBJ databases">
        <title>TT11 complete genome.</title>
        <authorList>
            <person name="Wu Z."/>
        </authorList>
    </citation>
    <scope>NUCLEOTIDE SEQUENCE [LARGE SCALE GENOMIC DNA]</scope>
    <source>
        <strain evidence="1 2">TT11</strain>
    </source>
</reference>
<keyword evidence="2" id="KW-1185">Reference proteome</keyword>
<comment type="caution">
    <text evidence="1">The sequence shown here is derived from an EMBL/GenBank/DDBJ whole genome shotgun (WGS) entry which is preliminary data.</text>
</comment>
<accession>A0A8J6Q7D9</accession>
<proteinExistence type="predicted"/>
<evidence type="ECO:0000313" key="2">
    <source>
        <dbReference type="Proteomes" id="UP000600588"/>
    </source>
</evidence>